<dbReference type="eggNOG" id="ENOG502SRZH">
    <property type="taxonomic scope" value="Eukaryota"/>
</dbReference>
<evidence type="ECO:0000313" key="1">
    <source>
        <dbReference type="EMBL" id="EFY85400.1"/>
    </source>
</evidence>
<evidence type="ECO:0000313" key="2">
    <source>
        <dbReference type="Proteomes" id="UP000002499"/>
    </source>
</evidence>
<dbReference type="InParanoid" id="E9EF84"/>
<sequence>MDYYEENPNQLHYESLNKDSTTEGMNMHMPQVPGPITSCQNGFPFAYQPGALLSLTDGTFVNSEAYISSMPFFSYGSDTIDSNFGIQAPREYLMRPSVVPRTNMTYNAAPSLSGLGTYSTVPGYFRRPSLTPISSTATTSLASPGIPPASLATLLSRQNQQNEESRPETLTAPLRATKSCTTRRIEEDRALLEYREQGLSYAVIKKKLRSNVAESTLRGRHRQLTLAPKDRERKPSWTDNDVGLLLKAVPLYRKPSGKSKVFWERVGQYILDHGGSRKFSGKTCHAKYREKTGRDY</sequence>
<name>E9EF84_METAQ</name>
<organism evidence="2">
    <name type="scientific">Metarhizium acridum (strain CQMa 102)</name>
    <dbReference type="NCBI Taxonomy" id="655827"/>
    <lineage>
        <taxon>Eukaryota</taxon>
        <taxon>Fungi</taxon>
        <taxon>Dikarya</taxon>
        <taxon>Ascomycota</taxon>
        <taxon>Pezizomycotina</taxon>
        <taxon>Sordariomycetes</taxon>
        <taxon>Hypocreomycetidae</taxon>
        <taxon>Hypocreales</taxon>
        <taxon>Clavicipitaceae</taxon>
        <taxon>Metarhizium</taxon>
    </lineage>
</organism>
<proteinExistence type="predicted"/>
<gene>
    <name evidence="1" type="ORF">MAC_08532</name>
</gene>
<protein>
    <recommendedName>
        <fullName evidence="3">Myb-like domain-containing protein</fullName>
    </recommendedName>
</protein>
<dbReference type="OrthoDB" id="3439209at2759"/>
<accession>E9EF84</accession>
<keyword evidence="2" id="KW-1185">Reference proteome</keyword>
<dbReference type="AlphaFoldDB" id="E9EF84"/>
<evidence type="ECO:0008006" key="3">
    <source>
        <dbReference type="Google" id="ProtNLM"/>
    </source>
</evidence>
<dbReference type="EMBL" id="GL698578">
    <property type="protein sequence ID" value="EFY85400.1"/>
    <property type="molecule type" value="Genomic_DNA"/>
</dbReference>
<dbReference type="HOGENOM" id="CLU_976892_0_0_1"/>
<dbReference type="Proteomes" id="UP000002499">
    <property type="component" value="Unassembled WGS sequence"/>
</dbReference>
<reference evidence="1 2" key="1">
    <citation type="journal article" date="2011" name="PLoS Genet.">
        <title>Genome sequencing and comparative transcriptomics of the model entomopathogenic fungi Metarhizium anisopliae and M. acridum.</title>
        <authorList>
            <person name="Gao Q."/>
            <person name="Jin K."/>
            <person name="Ying S.H."/>
            <person name="Zhang Y."/>
            <person name="Xiao G."/>
            <person name="Shang Y."/>
            <person name="Duan Z."/>
            <person name="Hu X."/>
            <person name="Xie X.Q."/>
            <person name="Zhou G."/>
            <person name="Peng G."/>
            <person name="Luo Z."/>
            <person name="Huang W."/>
            <person name="Wang B."/>
            <person name="Fang W."/>
            <person name="Wang S."/>
            <person name="Zhong Y."/>
            <person name="Ma L.J."/>
            <person name="St Leger R.J."/>
            <person name="Zhao G.P."/>
            <person name="Pei Y."/>
            <person name="Feng M.G."/>
            <person name="Xia Y."/>
            <person name="Wang C."/>
        </authorList>
    </citation>
    <scope>NUCLEOTIDE SEQUENCE [LARGE SCALE GENOMIC DNA]</scope>
    <source>
        <strain evidence="1 2">CQMa 102</strain>
    </source>
</reference>